<dbReference type="PROSITE" id="PS50110">
    <property type="entry name" value="RESPONSE_REGULATORY"/>
    <property type="match status" value="1"/>
</dbReference>
<dbReference type="SUPFAM" id="SSF52172">
    <property type="entry name" value="CheY-like"/>
    <property type="match status" value="1"/>
</dbReference>
<evidence type="ECO:0000313" key="8">
    <source>
        <dbReference type="EMBL" id="SFF14293.1"/>
    </source>
</evidence>
<dbReference type="InterPro" id="IPR011006">
    <property type="entry name" value="CheY-like_superfamily"/>
</dbReference>
<name>A0A1I2GAV2_9BURK</name>
<dbReference type="OrthoDB" id="9800897at2"/>
<keyword evidence="9" id="KW-1185">Reference proteome</keyword>
<dbReference type="Gene3D" id="3.40.50.2300">
    <property type="match status" value="1"/>
</dbReference>
<evidence type="ECO:0000256" key="2">
    <source>
        <dbReference type="ARBA" id="ARBA00023012"/>
    </source>
</evidence>
<keyword evidence="5" id="KW-0804">Transcription</keyword>
<evidence type="ECO:0000256" key="6">
    <source>
        <dbReference type="PROSITE-ProRule" id="PRU00169"/>
    </source>
</evidence>
<dbReference type="AlphaFoldDB" id="A0A1I2GAV2"/>
<organism evidence="8 9">
    <name type="scientific">Paracidovorax wautersii</name>
    <dbReference type="NCBI Taxonomy" id="1177982"/>
    <lineage>
        <taxon>Bacteria</taxon>
        <taxon>Pseudomonadati</taxon>
        <taxon>Pseudomonadota</taxon>
        <taxon>Betaproteobacteria</taxon>
        <taxon>Burkholderiales</taxon>
        <taxon>Comamonadaceae</taxon>
        <taxon>Paracidovorax</taxon>
    </lineage>
</organism>
<dbReference type="InterPro" id="IPR039420">
    <property type="entry name" value="WalR-like"/>
</dbReference>
<feature type="domain" description="Response regulatory" evidence="7">
    <location>
        <begin position="4"/>
        <end position="120"/>
    </location>
</feature>
<proteinExistence type="predicted"/>
<dbReference type="PANTHER" id="PTHR48111">
    <property type="entry name" value="REGULATOR OF RPOS"/>
    <property type="match status" value="1"/>
</dbReference>
<keyword evidence="4" id="KW-0238">DNA-binding</keyword>
<feature type="modified residue" description="4-aspartylphosphate" evidence="6">
    <location>
        <position position="53"/>
    </location>
</feature>
<dbReference type="STRING" id="1177982.SAMN04489711_11421"/>
<dbReference type="GO" id="GO:0000976">
    <property type="term" value="F:transcription cis-regulatory region binding"/>
    <property type="evidence" value="ECO:0007669"/>
    <property type="project" value="TreeGrafter"/>
</dbReference>
<dbReference type="GO" id="GO:0032993">
    <property type="term" value="C:protein-DNA complex"/>
    <property type="evidence" value="ECO:0007669"/>
    <property type="project" value="TreeGrafter"/>
</dbReference>
<dbReference type="GO" id="GO:0006355">
    <property type="term" value="P:regulation of DNA-templated transcription"/>
    <property type="evidence" value="ECO:0007669"/>
    <property type="project" value="TreeGrafter"/>
</dbReference>
<dbReference type="RefSeq" id="WP_092940732.1">
    <property type="nucleotide sequence ID" value="NZ_FONX01000014.1"/>
</dbReference>
<sequence>MSKKILVVEDQQEIRRLIRMTLELEDYSIHDCATADEGAELLPLLRPDLVLLDVMTPGGIDGLDLCRLVKQGPGPRPPVILLTARGHQTDVEAGLAAGADAYLLKPFSPLELLETVKKKLSQTAGAMS</sequence>
<dbReference type="GO" id="GO:0000156">
    <property type="term" value="F:phosphorelay response regulator activity"/>
    <property type="evidence" value="ECO:0007669"/>
    <property type="project" value="TreeGrafter"/>
</dbReference>
<dbReference type="GO" id="GO:0005829">
    <property type="term" value="C:cytosol"/>
    <property type="evidence" value="ECO:0007669"/>
    <property type="project" value="TreeGrafter"/>
</dbReference>
<keyword evidence="2" id="KW-0902">Two-component regulatory system</keyword>
<evidence type="ECO:0000313" key="9">
    <source>
        <dbReference type="Proteomes" id="UP000199119"/>
    </source>
</evidence>
<evidence type="ECO:0000256" key="1">
    <source>
        <dbReference type="ARBA" id="ARBA00022553"/>
    </source>
</evidence>
<dbReference type="CDD" id="cd17574">
    <property type="entry name" value="REC_OmpR"/>
    <property type="match status" value="1"/>
</dbReference>
<keyword evidence="3" id="KW-0805">Transcription regulation</keyword>
<dbReference type="EMBL" id="FONX01000014">
    <property type="protein sequence ID" value="SFF14293.1"/>
    <property type="molecule type" value="Genomic_DNA"/>
</dbReference>
<evidence type="ECO:0000256" key="5">
    <source>
        <dbReference type="ARBA" id="ARBA00023163"/>
    </source>
</evidence>
<protein>
    <submittedName>
        <fullName evidence="8">Response regulator receiver domain-containing protein</fullName>
    </submittedName>
</protein>
<reference evidence="9" key="1">
    <citation type="submission" date="2016-10" db="EMBL/GenBank/DDBJ databases">
        <authorList>
            <person name="Varghese N."/>
            <person name="Submissions S."/>
        </authorList>
    </citation>
    <scope>NUCLEOTIDE SEQUENCE [LARGE SCALE GENOMIC DNA]</scope>
    <source>
        <strain evidence="9">DSM 27981</strain>
    </source>
</reference>
<accession>A0A1I2GAV2</accession>
<dbReference type="Proteomes" id="UP000199119">
    <property type="component" value="Unassembled WGS sequence"/>
</dbReference>
<evidence type="ECO:0000259" key="7">
    <source>
        <dbReference type="PROSITE" id="PS50110"/>
    </source>
</evidence>
<evidence type="ECO:0000256" key="3">
    <source>
        <dbReference type="ARBA" id="ARBA00023015"/>
    </source>
</evidence>
<dbReference type="SMART" id="SM00448">
    <property type="entry name" value="REC"/>
    <property type="match status" value="1"/>
</dbReference>
<keyword evidence="1 6" id="KW-0597">Phosphoprotein</keyword>
<dbReference type="InterPro" id="IPR001789">
    <property type="entry name" value="Sig_transdc_resp-reg_receiver"/>
</dbReference>
<dbReference type="Pfam" id="PF00072">
    <property type="entry name" value="Response_reg"/>
    <property type="match status" value="1"/>
</dbReference>
<dbReference type="PANTHER" id="PTHR48111:SF1">
    <property type="entry name" value="TWO-COMPONENT RESPONSE REGULATOR ORR33"/>
    <property type="match status" value="1"/>
</dbReference>
<evidence type="ECO:0000256" key="4">
    <source>
        <dbReference type="ARBA" id="ARBA00023125"/>
    </source>
</evidence>
<gene>
    <name evidence="8" type="ORF">SAMN04489711_11421</name>
</gene>